<evidence type="ECO:0000313" key="1">
    <source>
        <dbReference type="EMBL" id="ALY09990.1"/>
    </source>
</evidence>
<keyword evidence="2" id="KW-1185">Reference proteome</keyword>
<dbReference type="KEGG" id="vg:40078765"/>
<gene>
    <name evidence="1" type="primary">32</name>
    <name evidence="1" type="ORF">PUMANCARA_32</name>
</gene>
<reference evidence="1 2" key="1">
    <citation type="submission" date="2015-11" db="EMBL/GenBank/DDBJ databases">
        <authorList>
            <person name="Guerrero C.A."/>
            <person name="Jacobs-Sera D."/>
            <person name="Bowman C.A."/>
            <person name="Russell D.A."/>
            <person name="Pope W.H."/>
            <person name="Hatfull G.F."/>
        </authorList>
    </citation>
    <scope>NUCLEOTIDE SEQUENCE [LARGE SCALE GENOMIC DNA]</scope>
</reference>
<proteinExistence type="predicted"/>
<dbReference type="GeneID" id="40078765"/>
<organism evidence="1 2">
    <name type="scientific">Arthrobacter phage Pumancara</name>
    <dbReference type="NCBI Taxonomy" id="1772311"/>
    <lineage>
        <taxon>Viruses</taxon>
        <taxon>Duplodnaviria</taxon>
        <taxon>Heunggongvirae</taxon>
        <taxon>Uroviricota</taxon>
        <taxon>Caudoviricetes</taxon>
        <taxon>Korravirus</taxon>
        <taxon>Korravirus pumancara</taxon>
    </lineage>
</organism>
<protein>
    <submittedName>
        <fullName evidence="1">Uncharacterized protein</fullName>
    </submittedName>
</protein>
<dbReference type="Proteomes" id="UP000223655">
    <property type="component" value="Segment"/>
</dbReference>
<sequence>MYKVVYANGGKWDVLDQNGNTVGQLRQSFDQSWTARTHDGQLRLINTEREYGGNKTPFEIANELVIW</sequence>
<evidence type="ECO:0000313" key="2">
    <source>
        <dbReference type="Proteomes" id="UP000223655"/>
    </source>
</evidence>
<dbReference type="OrthoDB" id="26723at10239"/>
<name>A0A0U4IGZ8_9CAUD</name>
<dbReference type="EMBL" id="KU160661">
    <property type="protein sequence ID" value="ALY09990.1"/>
    <property type="molecule type" value="Genomic_DNA"/>
</dbReference>
<accession>A0A0U4IGZ8</accession>
<dbReference type="RefSeq" id="YP_009602898.1">
    <property type="nucleotide sequence ID" value="NC_041945.1"/>
</dbReference>